<dbReference type="InterPro" id="IPR030489">
    <property type="entry name" value="TR_Rrf2-type_CS"/>
</dbReference>
<accession>A0A2A4G804</accession>
<dbReference type="Gene3D" id="1.10.10.10">
    <property type="entry name" value="Winged helix-like DNA-binding domain superfamily/Winged helix DNA-binding domain"/>
    <property type="match status" value="1"/>
</dbReference>
<evidence type="ECO:0008006" key="3">
    <source>
        <dbReference type="Google" id="ProtNLM"/>
    </source>
</evidence>
<dbReference type="GO" id="GO:0005829">
    <property type="term" value="C:cytosol"/>
    <property type="evidence" value="ECO:0007669"/>
    <property type="project" value="TreeGrafter"/>
</dbReference>
<evidence type="ECO:0000313" key="1">
    <source>
        <dbReference type="EMBL" id="PCE64094.1"/>
    </source>
</evidence>
<sequence>MFSNSLKYSLKAISYLAGHSSVNRKYGIKELAEKTQVPAPYLGKLLQKLSREGVISSLKGPHGGFYLSPENKSKHIDSVVYLIDGEDRFKNCILDLDHCNATNPCALHKYYAQVKGGFLSQIETITLGDLAQGTQVLGPLA</sequence>
<dbReference type="PROSITE" id="PS01332">
    <property type="entry name" value="HTH_RRF2_1"/>
    <property type="match status" value="1"/>
</dbReference>
<gene>
    <name evidence="1" type="ORF">B7P33_12735</name>
</gene>
<dbReference type="Pfam" id="PF02082">
    <property type="entry name" value="Rrf2"/>
    <property type="match status" value="1"/>
</dbReference>
<dbReference type="GO" id="GO:0003700">
    <property type="term" value="F:DNA-binding transcription factor activity"/>
    <property type="evidence" value="ECO:0007669"/>
    <property type="project" value="TreeGrafter"/>
</dbReference>
<dbReference type="SUPFAM" id="SSF46785">
    <property type="entry name" value="Winged helix' DNA-binding domain"/>
    <property type="match status" value="1"/>
</dbReference>
<dbReference type="AlphaFoldDB" id="A0A2A4G804"/>
<dbReference type="NCBIfam" id="TIGR00738">
    <property type="entry name" value="rrf2_super"/>
    <property type="match status" value="1"/>
</dbReference>
<dbReference type="PROSITE" id="PS51197">
    <property type="entry name" value="HTH_RRF2_2"/>
    <property type="match status" value="1"/>
</dbReference>
<evidence type="ECO:0000313" key="2">
    <source>
        <dbReference type="Proteomes" id="UP000219559"/>
    </source>
</evidence>
<keyword evidence="2" id="KW-1185">Reference proteome</keyword>
<dbReference type="InterPro" id="IPR036388">
    <property type="entry name" value="WH-like_DNA-bd_sf"/>
</dbReference>
<protein>
    <recommendedName>
        <fullName evidence="3">Rrf2 family transcriptional regulator</fullName>
    </recommendedName>
</protein>
<comment type="caution">
    <text evidence="1">The sequence shown here is derived from an EMBL/GenBank/DDBJ whole genome shotgun (WGS) entry which is preliminary data.</text>
</comment>
<dbReference type="InterPro" id="IPR000944">
    <property type="entry name" value="Tscrpt_reg_Rrf2"/>
</dbReference>
<name>A0A2A4G804_9FLAO</name>
<reference evidence="1 2" key="1">
    <citation type="submission" date="2017-04" db="EMBL/GenBank/DDBJ databases">
        <title>A new member of the family Flavobacteriaceae isolated from ascidians.</title>
        <authorList>
            <person name="Chen L."/>
        </authorList>
    </citation>
    <scope>NUCLEOTIDE SEQUENCE [LARGE SCALE GENOMIC DNA]</scope>
    <source>
        <strain evidence="1 2">HQA918</strain>
    </source>
</reference>
<dbReference type="OrthoDB" id="9808360at2"/>
<dbReference type="PANTHER" id="PTHR33221:SF15">
    <property type="entry name" value="HTH-TYPE TRANSCRIPTIONAL REGULATOR YWGB-RELATED"/>
    <property type="match status" value="1"/>
</dbReference>
<proteinExistence type="predicted"/>
<organism evidence="1 2">
    <name type="scientific">Sediminicola luteus</name>
    <dbReference type="NCBI Taxonomy" id="319238"/>
    <lineage>
        <taxon>Bacteria</taxon>
        <taxon>Pseudomonadati</taxon>
        <taxon>Bacteroidota</taxon>
        <taxon>Flavobacteriia</taxon>
        <taxon>Flavobacteriales</taxon>
        <taxon>Flavobacteriaceae</taxon>
        <taxon>Sediminicola</taxon>
    </lineage>
</organism>
<dbReference type="InterPro" id="IPR036390">
    <property type="entry name" value="WH_DNA-bd_sf"/>
</dbReference>
<dbReference type="Proteomes" id="UP000219559">
    <property type="component" value="Unassembled WGS sequence"/>
</dbReference>
<dbReference type="EMBL" id="NBWU01000004">
    <property type="protein sequence ID" value="PCE64094.1"/>
    <property type="molecule type" value="Genomic_DNA"/>
</dbReference>
<dbReference type="PANTHER" id="PTHR33221">
    <property type="entry name" value="WINGED HELIX-TURN-HELIX TRANSCRIPTIONAL REGULATOR, RRF2 FAMILY"/>
    <property type="match status" value="1"/>
</dbReference>
<dbReference type="RefSeq" id="WP_097442840.1">
    <property type="nucleotide sequence ID" value="NZ_NBWU01000004.1"/>
</dbReference>